<comment type="caution">
    <text evidence="3">The sequence shown here is derived from an EMBL/GenBank/DDBJ whole genome shotgun (WGS) entry which is preliminary data.</text>
</comment>
<feature type="region of interest" description="Disordered" evidence="1">
    <location>
        <begin position="457"/>
        <end position="485"/>
    </location>
</feature>
<feature type="compositionally biased region" description="Pro residues" evidence="1">
    <location>
        <begin position="1025"/>
        <end position="1034"/>
    </location>
</feature>
<name>A0A9P7K4G6_9AGAR</name>
<keyword evidence="2" id="KW-1133">Transmembrane helix</keyword>
<reference evidence="3" key="2">
    <citation type="submission" date="2021-10" db="EMBL/GenBank/DDBJ databases">
        <title>Phylogenomics reveals ancestral predisposition of the termite-cultivated fungus Termitomyces towards a domesticated lifestyle.</title>
        <authorList>
            <person name="Auxier B."/>
            <person name="Grum-Grzhimaylo A."/>
            <person name="Cardenas M.E."/>
            <person name="Lodge J.D."/>
            <person name="Laessoe T."/>
            <person name="Pedersen O."/>
            <person name="Smith M.E."/>
            <person name="Kuyper T.W."/>
            <person name="Franco-Molano E.A."/>
            <person name="Baroni T.J."/>
            <person name="Aanen D.K."/>
        </authorList>
    </citation>
    <scope>NUCLEOTIDE SEQUENCE</scope>
    <source>
        <strain evidence="3">D49</strain>
    </source>
</reference>
<evidence type="ECO:0000313" key="4">
    <source>
        <dbReference type="Proteomes" id="UP000717328"/>
    </source>
</evidence>
<evidence type="ECO:0000256" key="1">
    <source>
        <dbReference type="SAM" id="MobiDB-lite"/>
    </source>
</evidence>
<keyword evidence="2" id="KW-0472">Membrane</keyword>
<feature type="region of interest" description="Disordered" evidence="1">
    <location>
        <begin position="321"/>
        <end position="374"/>
    </location>
</feature>
<feature type="transmembrane region" description="Helical" evidence="2">
    <location>
        <begin position="281"/>
        <end position="301"/>
    </location>
</feature>
<feature type="region of interest" description="Disordered" evidence="1">
    <location>
        <begin position="993"/>
        <end position="1039"/>
    </location>
</feature>
<feature type="region of interest" description="Disordered" evidence="1">
    <location>
        <begin position="1087"/>
        <end position="1202"/>
    </location>
</feature>
<feature type="compositionally biased region" description="Basic residues" evidence="1">
    <location>
        <begin position="1193"/>
        <end position="1202"/>
    </location>
</feature>
<feature type="transmembrane region" description="Helical" evidence="2">
    <location>
        <begin position="194"/>
        <end position="216"/>
    </location>
</feature>
<accession>A0A9P7K4G6</accession>
<feature type="region of interest" description="Disordered" evidence="1">
    <location>
        <begin position="910"/>
        <end position="929"/>
    </location>
</feature>
<feature type="transmembrane region" description="Helical" evidence="2">
    <location>
        <begin position="97"/>
        <end position="119"/>
    </location>
</feature>
<feature type="compositionally biased region" description="Low complexity" evidence="1">
    <location>
        <begin position="993"/>
        <end position="1024"/>
    </location>
</feature>
<feature type="transmembrane region" description="Helical" evidence="2">
    <location>
        <begin position="125"/>
        <end position="145"/>
    </location>
</feature>
<evidence type="ECO:0008006" key="5">
    <source>
        <dbReference type="Google" id="ProtNLM"/>
    </source>
</evidence>
<dbReference type="EMBL" id="JABCKI010005797">
    <property type="protein sequence ID" value="KAG5637886.1"/>
    <property type="molecule type" value="Genomic_DNA"/>
</dbReference>
<keyword evidence="2" id="KW-0812">Transmembrane</keyword>
<evidence type="ECO:0000256" key="2">
    <source>
        <dbReference type="SAM" id="Phobius"/>
    </source>
</evidence>
<proteinExistence type="predicted"/>
<keyword evidence="4" id="KW-1185">Reference proteome</keyword>
<gene>
    <name evidence="3" type="ORF">H0H81_002849</name>
</gene>
<feature type="compositionally biased region" description="Basic and acidic residues" evidence="1">
    <location>
        <begin position="746"/>
        <end position="762"/>
    </location>
</feature>
<feature type="compositionally biased region" description="Basic and acidic residues" evidence="1">
    <location>
        <begin position="321"/>
        <end position="344"/>
    </location>
</feature>
<feature type="compositionally biased region" description="Basic and acidic residues" evidence="1">
    <location>
        <begin position="1087"/>
        <end position="1103"/>
    </location>
</feature>
<reference evidence="3" key="1">
    <citation type="submission" date="2021-02" db="EMBL/GenBank/DDBJ databases">
        <authorList>
            <person name="Nieuwenhuis M."/>
            <person name="Van De Peppel L.J.J."/>
        </authorList>
    </citation>
    <scope>NUCLEOTIDE SEQUENCE</scope>
    <source>
        <strain evidence="3">D49</strain>
    </source>
</reference>
<feature type="transmembrane region" description="Helical" evidence="2">
    <location>
        <begin position="237"/>
        <end position="261"/>
    </location>
</feature>
<feature type="transmembrane region" description="Helical" evidence="2">
    <location>
        <begin position="43"/>
        <end position="64"/>
    </location>
</feature>
<sequence>MPRNTQTRGAGIGFQQYVLILTAIYGTWSTIGHVPVAAFTQFPSMSIIAVAAVCIFTLRFFKWWPPGMRARRLRPMTAKLRIIAIRRRRARRSQLRIFYIWAMIASNIAAAFVYVQFLLSGAPAFIPWFCKAGGAFLSHLALRLTCNAFIEHLKMELASVSVFVCGQGCRTTVYGFKKQWRLLPQPSRSHVKDILSLLVAIFNATTHPFYSVYATVTRLARTTLSLSTRATSIARELLATLLFITQSLVVLCVRTLTLLWLLSLAAHVAAKAFLHRWGPSLLAATAGASFLYYAILGITAATQGWTQHHILPRAALRARSPARESVLDPNGDVDRSGETPRSDTTDVLPRPENGTTHDAPSTDPDNLDAPAPESDFEVISPSISAGSMPGQWGDLLSDAEVEPIPTEDVVAQGEDAFLMNNGNTEARLEYICSAIEVLAKGKGSRAHIPRVARNTMRYRSVDEEHEAEGSRNSSHPAGQDDIDITTPATNVNAPPGIFPEDDTDVQVSVAAEATQSGLRDVRDDYNMALEEWDAGLGDIEADDGTAAEESMTTRQNFLELGTISQGSEFADAIENRGSRSGERGVCDLDISDEDGEVVELVAIWTEDHNNAPSVQTAEAEVVPAEDTVVDPLTEHYNDPADTGTDVTLSNTLASATSTSDTDPCKDDEAQFLYRSPGHLQCATSQGPQTLGHARSRPNLRLEAGCWVSASRSLCTVQWGAEYVAAERTPGGTDTSVEGTKTIDTGVGDKDAGTDVEREANRRTERHRARRIMQVARWHALNGSMQTNRYVSASVSGGQFELDAEEGGSENVLRGVREHTLLGECANDAGSAGGADVRCVVAAIPVSTVSGSLPASSSLSRPAFVSQGQCGARKVAVALKDAVESICEDGNSRNPNTAPVNAQEDAKIIQGRRGATSANGPKDSDAGNVPPVQAQTALISDAARAIAVPRIAVELVESPEALGFGKDKLPSAQATAHTAGSVVGVTVSSSRLSQSRGLRASLHCSSSSSSPRLRTRTSAPSITPTPIAPAAPMPTPTHTSLLHPSKSYVERLEDEYGPDVQLEEDEAEIHARDVALSLSLLVKADTGKDGEGARARSQDKEKGRVRTRVFSMGSSVGGSGVDQARKWKGRESRDEEKGKEKENENRSLSMLRGSEFDCGLGKGKKGKGKEKDGALPQVEDVSPDAGAGSSRHLVLARRRSTGR</sequence>
<evidence type="ECO:0000313" key="3">
    <source>
        <dbReference type="EMBL" id="KAG5637886.1"/>
    </source>
</evidence>
<feature type="compositionally biased region" description="Basic and acidic residues" evidence="1">
    <location>
        <begin position="1122"/>
        <end position="1144"/>
    </location>
</feature>
<feature type="transmembrane region" description="Helical" evidence="2">
    <location>
        <begin position="12"/>
        <end position="31"/>
    </location>
</feature>
<organism evidence="3 4">
    <name type="scientific">Sphagnurus paluster</name>
    <dbReference type="NCBI Taxonomy" id="117069"/>
    <lineage>
        <taxon>Eukaryota</taxon>
        <taxon>Fungi</taxon>
        <taxon>Dikarya</taxon>
        <taxon>Basidiomycota</taxon>
        <taxon>Agaricomycotina</taxon>
        <taxon>Agaricomycetes</taxon>
        <taxon>Agaricomycetidae</taxon>
        <taxon>Agaricales</taxon>
        <taxon>Tricholomatineae</taxon>
        <taxon>Lyophyllaceae</taxon>
        <taxon>Sphagnurus</taxon>
    </lineage>
</organism>
<dbReference type="AlphaFoldDB" id="A0A9P7K4G6"/>
<feature type="compositionally biased region" description="Polar residues" evidence="1">
    <location>
        <begin position="731"/>
        <end position="742"/>
    </location>
</feature>
<feature type="region of interest" description="Disordered" evidence="1">
    <location>
        <begin position="729"/>
        <end position="766"/>
    </location>
</feature>
<dbReference type="Proteomes" id="UP000717328">
    <property type="component" value="Unassembled WGS sequence"/>
</dbReference>
<protein>
    <recommendedName>
        <fullName evidence="5">Transmembrane protein</fullName>
    </recommendedName>
</protein>